<dbReference type="SUPFAM" id="SSF55103">
    <property type="entry name" value="FAD-linked oxidases, C-terminal domain"/>
    <property type="match status" value="1"/>
</dbReference>
<dbReference type="PROSITE" id="PS51387">
    <property type="entry name" value="FAD_PCMH"/>
    <property type="match status" value="1"/>
</dbReference>
<dbReference type="Pfam" id="PF01565">
    <property type="entry name" value="FAD_binding_4"/>
    <property type="match status" value="1"/>
</dbReference>
<feature type="domain" description="FAD-binding PCMH-type" evidence="3">
    <location>
        <begin position="41"/>
        <end position="214"/>
    </location>
</feature>
<evidence type="ECO:0000256" key="2">
    <source>
        <dbReference type="ARBA" id="ARBA00022827"/>
    </source>
</evidence>
<evidence type="ECO:0000256" key="1">
    <source>
        <dbReference type="ARBA" id="ARBA00022630"/>
    </source>
</evidence>
<reference evidence="4 5" key="1">
    <citation type="submission" date="2020-03" db="EMBL/GenBank/DDBJ databases">
        <title>Roseomonas selenitidurans sp. nov. isolated from urban soil.</title>
        <authorList>
            <person name="Liu H."/>
        </authorList>
    </citation>
    <scope>NUCLEOTIDE SEQUENCE [LARGE SCALE GENOMIC DNA]</scope>
    <source>
        <strain evidence="4 5">BU-1</strain>
    </source>
</reference>
<gene>
    <name evidence="4" type="ORF">HEQ75_06860</name>
</gene>
<dbReference type="Gene3D" id="3.30.465.10">
    <property type="match status" value="1"/>
</dbReference>
<evidence type="ECO:0000313" key="4">
    <source>
        <dbReference type="EMBL" id="NKC30578.1"/>
    </source>
</evidence>
<dbReference type="InterPro" id="IPR016166">
    <property type="entry name" value="FAD-bd_PCMH"/>
</dbReference>
<dbReference type="InterPro" id="IPR016169">
    <property type="entry name" value="FAD-bd_PCMH_sub2"/>
</dbReference>
<sequence length="455" mass="49203">MADMAALAATLSGIELSTDRALLRQKSRDFYWYSPILKAQLDGKAAELFARPRDEAEVLRILVAARTARVPVTVRGGGTGNYGQCVPLEGGIVLDMTAMAAPIGITDGVVEVEAGAKMIDLDLWARERGWELKLWPSTKRTATIGGFVAGGGAGVGGIHHGTMRERGNFCGARIATMTDPPCILDLEGIAANPVNRTYGTTGVLTRIRVPLTPAQDWRDVAIAFPDFTQASRFALELSFADGIPKKMCGVFDSQLPPFFRGLADAVPAGHALALVMVAPGALLALRELASEHGGTIVAEQSTVAAERDGDATPFYEYCWNHTTLQVLKKNRGVTYLQCRFPFEGTLEALEAVRIPFREEVWMHTECVRFGGRLTMSALPVIRWTNAERLAAIMAAFEAQGIGIANPHVLTIEEGSNYRRVPGDQLGFKQRVDPLGLLNPGKMRDFTPLDAPVEAA</sequence>
<dbReference type="PANTHER" id="PTHR11748">
    <property type="entry name" value="D-LACTATE DEHYDROGENASE"/>
    <property type="match status" value="1"/>
</dbReference>
<organism evidence="4 5">
    <name type="scientific">Falsiroseomonas selenitidurans</name>
    <dbReference type="NCBI Taxonomy" id="2716335"/>
    <lineage>
        <taxon>Bacteria</taxon>
        <taxon>Pseudomonadati</taxon>
        <taxon>Pseudomonadota</taxon>
        <taxon>Alphaproteobacteria</taxon>
        <taxon>Acetobacterales</taxon>
        <taxon>Roseomonadaceae</taxon>
        <taxon>Falsiroseomonas</taxon>
    </lineage>
</organism>
<dbReference type="RefSeq" id="WP_168028599.1">
    <property type="nucleotide sequence ID" value="NZ_JAAVNE010000008.1"/>
</dbReference>
<name>A0ABX1E443_9PROT</name>
<protein>
    <submittedName>
        <fullName evidence="4">FAD-binding oxidoreductase</fullName>
    </submittedName>
</protein>
<dbReference type="SUPFAM" id="SSF56176">
    <property type="entry name" value="FAD-binding/transporter-associated domain-like"/>
    <property type="match status" value="1"/>
</dbReference>
<keyword evidence="1" id="KW-0285">Flavoprotein</keyword>
<dbReference type="Proteomes" id="UP000787635">
    <property type="component" value="Unassembled WGS sequence"/>
</dbReference>
<keyword evidence="2" id="KW-0274">FAD</keyword>
<dbReference type="InterPro" id="IPR006094">
    <property type="entry name" value="Oxid_FAD_bind_N"/>
</dbReference>
<proteinExistence type="predicted"/>
<evidence type="ECO:0000259" key="3">
    <source>
        <dbReference type="PROSITE" id="PS51387"/>
    </source>
</evidence>
<comment type="caution">
    <text evidence="4">The sequence shown here is derived from an EMBL/GenBank/DDBJ whole genome shotgun (WGS) entry which is preliminary data.</text>
</comment>
<dbReference type="EMBL" id="JAAVNE010000008">
    <property type="protein sequence ID" value="NKC30578.1"/>
    <property type="molecule type" value="Genomic_DNA"/>
</dbReference>
<evidence type="ECO:0000313" key="5">
    <source>
        <dbReference type="Proteomes" id="UP000787635"/>
    </source>
</evidence>
<accession>A0ABX1E443</accession>
<dbReference type="PANTHER" id="PTHR11748:SF119">
    <property type="entry name" value="D-2-HYDROXYGLUTARATE DEHYDROGENASE"/>
    <property type="match status" value="1"/>
</dbReference>
<dbReference type="InterPro" id="IPR016164">
    <property type="entry name" value="FAD-linked_Oxase-like_C"/>
</dbReference>
<keyword evidence="5" id="KW-1185">Reference proteome</keyword>
<dbReference type="InterPro" id="IPR036318">
    <property type="entry name" value="FAD-bd_PCMH-like_sf"/>
</dbReference>